<gene>
    <name evidence="1" type="ORF">TM448A00336_0009</name>
    <name evidence="2" type="ORF">TM448B00512_0020</name>
</gene>
<dbReference type="EMBL" id="MT144004">
    <property type="protein sequence ID" value="QJA46160.1"/>
    <property type="molecule type" value="Genomic_DNA"/>
</dbReference>
<organism evidence="1">
    <name type="scientific">viral metagenome</name>
    <dbReference type="NCBI Taxonomy" id="1070528"/>
    <lineage>
        <taxon>unclassified sequences</taxon>
        <taxon>metagenomes</taxon>
        <taxon>organismal metagenomes</taxon>
    </lineage>
</organism>
<protein>
    <submittedName>
        <fullName evidence="1">Uncharacterized protein</fullName>
    </submittedName>
</protein>
<name>A0A6H1ZG40_9ZZZZ</name>
<sequence length="141" mass="16071">MFDMWKITNIIDVEYCELDTADGPYKKTGYALEHQENGYAITIGRMHHLATKDIIWVAVQLLTTAHRMEFASACADRAVERHALHCGIESVEAWAVRWLSGKDRSARAAAEAAAAARAEEQTRQIRWLKRAVEHWGYERVS</sequence>
<evidence type="ECO:0000313" key="1">
    <source>
        <dbReference type="EMBL" id="QJA46160.1"/>
    </source>
</evidence>
<accession>A0A6H1ZG40</accession>
<proteinExistence type="predicted"/>
<evidence type="ECO:0000313" key="2">
    <source>
        <dbReference type="EMBL" id="QJH95753.1"/>
    </source>
</evidence>
<dbReference type="AlphaFoldDB" id="A0A6H1ZG40"/>
<dbReference type="EMBL" id="MT144628">
    <property type="protein sequence ID" value="QJH95753.1"/>
    <property type="molecule type" value="Genomic_DNA"/>
</dbReference>
<reference evidence="1" key="1">
    <citation type="submission" date="2020-03" db="EMBL/GenBank/DDBJ databases">
        <title>The deep terrestrial virosphere.</title>
        <authorList>
            <person name="Holmfeldt K."/>
            <person name="Nilsson E."/>
            <person name="Simone D."/>
            <person name="Lopez-Fernandez M."/>
            <person name="Wu X."/>
            <person name="de Brujin I."/>
            <person name="Lundin D."/>
            <person name="Andersson A."/>
            <person name="Bertilsson S."/>
            <person name="Dopson M."/>
        </authorList>
    </citation>
    <scope>NUCLEOTIDE SEQUENCE</scope>
    <source>
        <strain evidence="1">TM448A00336</strain>
        <strain evidence="2">TM448B00512</strain>
    </source>
</reference>